<comment type="similarity">
    <text evidence="1">Belongs to the synembryn family.</text>
</comment>
<dbReference type="GO" id="GO:0001965">
    <property type="term" value="F:G-protein alpha-subunit binding"/>
    <property type="evidence" value="ECO:0007669"/>
    <property type="project" value="TreeGrafter"/>
</dbReference>
<dbReference type="PANTHER" id="PTHR12425:SF5">
    <property type="entry name" value="SYNEMBRYN"/>
    <property type="match status" value="1"/>
</dbReference>
<reference evidence="6" key="1">
    <citation type="journal article" date="2020" name="Stud. Mycol.">
        <title>101 Dothideomycetes genomes: A test case for predicting lifestyles and emergence of pathogens.</title>
        <authorList>
            <person name="Haridas S."/>
            <person name="Albert R."/>
            <person name="Binder M."/>
            <person name="Bloem J."/>
            <person name="LaButti K."/>
            <person name="Salamov A."/>
            <person name="Andreopoulos B."/>
            <person name="Baker S."/>
            <person name="Barry K."/>
            <person name="Bills G."/>
            <person name="Bluhm B."/>
            <person name="Cannon C."/>
            <person name="Castanera R."/>
            <person name="Culley D."/>
            <person name="Daum C."/>
            <person name="Ezra D."/>
            <person name="Gonzalez J."/>
            <person name="Henrissat B."/>
            <person name="Kuo A."/>
            <person name="Liang C."/>
            <person name="Lipzen A."/>
            <person name="Lutzoni F."/>
            <person name="Magnuson J."/>
            <person name="Mondo S."/>
            <person name="Nolan M."/>
            <person name="Ohm R."/>
            <person name="Pangilinan J."/>
            <person name="Park H.-J."/>
            <person name="Ramirez L."/>
            <person name="Alfaro M."/>
            <person name="Sun H."/>
            <person name="Tritt A."/>
            <person name="Yoshinaga Y."/>
            <person name="Zwiers L.-H."/>
            <person name="Turgeon B."/>
            <person name="Goodwin S."/>
            <person name="Spatafora J."/>
            <person name="Crous P."/>
            <person name="Grigoriev I."/>
        </authorList>
    </citation>
    <scope>NUCLEOTIDE SEQUENCE [LARGE SCALE GENOMIC DNA]</scope>
    <source>
        <strain evidence="6">CECT 20119</strain>
    </source>
</reference>
<feature type="region of interest" description="Disordered" evidence="4">
    <location>
        <begin position="471"/>
        <end position="497"/>
    </location>
</feature>
<dbReference type="PANTHER" id="PTHR12425">
    <property type="entry name" value="SYNEMBRYN"/>
    <property type="match status" value="1"/>
</dbReference>
<accession>A0A6A6GDU6</accession>
<keyword evidence="2" id="KW-0344">Guanine-nucleotide releasing factor</keyword>
<dbReference type="SUPFAM" id="SSF48371">
    <property type="entry name" value="ARM repeat"/>
    <property type="match status" value="1"/>
</dbReference>
<dbReference type="AlphaFoldDB" id="A0A6A6GDU6"/>
<dbReference type="GO" id="GO:0005737">
    <property type="term" value="C:cytoplasm"/>
    <property type="evidence" value="ECO:0007669"/>
    <property type="project" value="TreeGrafter"/>
</dbReference>
<feature type="region of interest" description="Disordered" evidence="4">
    <location>
        <begin position="381"/>
        <end position="425"/>
    </location>
</feature>
<dbReference type="Proteomes" id="UP000799538">
    <property type="component" value="Unassembled WGS sequence"/>
</dbReference>
<evidence type="ECO:0000256" key="1">
    <source>
        <dbReference type="ARBA" id="ARBA00009049"/>
    </source>
</evidence>
<proteinExistence type="inferred from homology"/>
<dbReference type="GO" id="GO:0005085">
    <property type="term" value="F:guanyl-nucleotide exchange factor activity"/>
    <property type="evidence" value="ECO:0007669"/>
    <property type="project" value="UniProtKB-KW"/>
</dbReference>
<feature type="region of interest" description="Disordered" evidence="4">
    <location>
        <begin position="302"/>
        <end position="330"/>
    </location>
</feature>
<name>A0A6A6GDU6_9PEZI</name>
<sequence length="497" mass="53651">MASMQGAEKAKSLLSTLASDLQENKLSDSERTKLLSELKVIGRNPAQASPIFAKDSTSTLCRYAFETSTSSASREAMRCLANAMLLNEPTRQTILDLGCAPKAAERMKTDDRDDEFLTSRILFFSTYTAKLDIPTLFEKHSLAESITSNLERAVKRLEAGTPSTPITDLAFQETLKLIYNLTYYSPDSATSLQPALTPLATLLIKTPLPTPPLQPPITHLINALLNLNPSPSQIEDSTLRDPFFPPHSPTLLTTHFTSLLEASFPQTPSATDDPLLSPLLSLLRTLHATAPQKVQQSLRTTLLPSETSRSQPLGKDPSLPSRLLRTAASPSTSTLRDIASALLFELSSSSAQELIQNIGYGYAIGILTRLGVDAPPSALAGTGSSDAMGSGEGGVGGEGGQGAGRGGVNPVTGQRLDAERTTEDMERVQREIDGMTEEEKEREAERLFVLFERLKATGVVDVVNPVEMMMRNQEGGAGQRPGRGGRETRGRVEEVDE</sequence>
<dbReference type="Pfam" id="PF10165">
    <property type="entry name" value="Ric8"/>
    <property type="match status" value="1"/>
</dbReference>
<evidence type="ECO:0000256" key="4">
    <source>
        <dbReference type="SAM" id="MobiDB-lite"/>
    </source>
</evidence>
<gene>
    <name evidence="5" type="ORF">BDZ85DRAFT_262179</name>
</gene>
<feature type="compositionally biased region" description="Gly residues" evidence="4">
    <location>
        <begin position="390"/>
        <end position="407"/>
    </location>
</feature>
<organism evidence="5 6">
    <name type="scientific">Elsinoe ampelina</name>
    <dbReference type="NCBI Taxonomy" id="302913"/>
    <lineage>
        <taxon>Eukaryota</taxon>
        <taxon>Fungi</taxon>
        <taxon>Dikarya</taxon>
        <taxon>Ascomycota</taxon>
        <taxon>Pezizomycotina</taxon>
        <taxon>Dothideomycetes</taxon>
        <taxon>Dothideomycetidae</taxon>
        <taxon>Myriangiales</taxon>
        <taxon>Elsinoaceae</taxon>
        <taxon>Elsinoe</taxon>
    </lineage>
</organism>
<dbReference type="InterPro" id="IPR016024">
    <property type="entry name" value="ARM-type_fold"/>
</dbReference>
<feature type="compositionally biased region" description="Basic and acidic residues" evidence="4">
    <location>
        <begin position="416"/>
        <end position="425"/>
    </location>
</feature>
<evidence type="ECO:0000313" key="5">
    <source>
        <dbReference type="EMBL" id="KAF2223789.1"/>
    </source>
</evidence>
<evidence type="ECO:0000313" key="6">
    <source>
        <dbReference type="Proteomes" id="UP000799538"/>
    </source>
</evidence>
<dbReference type="OrthoDB" id="5585685at2759"/>
<feature type="compositionally biased region" description="Basic and acidic residues" evidence="4">
    <location>
        <begin position="484"/>
        <end position="497"/>
    </location>
</feature>
<dbReference type="EMBL" id="ML992506">
    <property type="protein sequence ID" value="KAF2223789.1"/>
    <property type="molecule type" value="Genomic_DNA"/>
</dbReference>
<evidence type="ECO:0000256" key="2">
    <source>
        <dbReference type="ARBA" id="ARBA00022658"/>
    </source>
</evidence>
<feature type="compositionally biased region" description="Polar residues" evidence="4">
    <location>
        <begin position="302"/>
        <end position="311"/>
    </location>
</feature>
<protein>
    <submittedName>
        <fullName evidence="5">Guanine nucleotide exchange factor</fullName>
    </submittedName>
</protein>
<evidence type="ECO:0000256" key="3">
    <source>
        <dbReference type="ARBA" id="ARBA00023186"/>
    </source>
</evidence>
<keyword evidence="6" id="KW-1185">Reference proteome</keyword>
<keyword evidence="3" id="KW-0143">Chaperone</keyword>
<dbReference type="InterPro" id="IPR019318">
    <property type="entry name" value="Gua_nucleotide_exch_fac_Ric8"/>
</dbReference>
<dbReference type="GO" id="GO:0007186">
    <property type="term" value="P:G protein-coupled receptor signaling pathway"/>
    <property type="evidence" value="ECO:0007669"/>
    <property type="project" value="TreeGrafter"/>
</dbReference>